<proteinExistence type="predicted"/>
<dbReference type="EMBL" id="BART01011058">
    <property type="protein sequence ID" value="GAG80236.1"/>
    <property type="molecule type" value="Genomic_DNA"/>
</dbReference>
<comment type="caution">
    <text evidence="1">The sequence shown here is derived from an EMBL/GenBank/DDBJ whole genome shotgun (WGS) entry which is preliminary data.</text>
</comment>
<evidence type="ECO:0000313" key="1">
    <source>
        <dbReference type="EMBL" id="GAG80236.1"/>
    </source>
</evidence>
<reference evidence="1" key="1">
    <citation type="journal article" date="2014" name="Front. Microbiol.">
        <title>High frequency of phylogenetically diverse reductive dehalogenase-homologous genes in deep subseafloor sedimentary metagenomes.</title>
        <authorList>
            <person name="Kawai M."/>
            <person name="Futagami T."/>
            <person name="Toyoda A."/>
            <person name="Takaki Y."/>
            <person name="Nishi S."/>
            <person name="Hori S."/>
            <person name="Arai W."/>
            <person name="Tsubouchi T."/>
            <person name="Morono Y."/>
            <person name="Uchiyama I."/>
            <person name="Ito T."/>
            <person name="Fujiyama A."/>
            <person name="Inagaki F."/>
            <person name="Takami H."/>
        </authorList>
    </citation>
    <scope>NUCLEOTIDE SEQUENCE</scope>
    <source>
        <strain evidence="1">Expedition CK06-06</strain>
    </source>
</reference>
<name>X1C748_9ZZZZ</name>
<organism evidence="1">
    <name type="scientific">marine sediment metagenome</name>
    <dbReference type="NCBI Taxonomy" id="412755"/>
    <lineage>
        <taxon>unclassified sequences</taxon>
        <taxon>metagenomes</taxon>
        <taxon>ecological metagenomes</taxon>
    </lineage>
</organism>
<dbReference type="AlphaFoldDB" id="X1C748"/>
<accession>X1C748</accession>
<protein>
    <submittedName>
        <fullName evidence="1">Uncharacterized protein</fullName>
    </submittedName>
</protein>
<sequence>MKKEKSSIDMRVGNELFKSTKKMKILRRKWCVIIPTDDKEMAESISEVIHSSLGYFSKVKKMFYKY</sequence>
<gene>
    <name evidence="1" type="ORF">S01H4_23744</name>
</gene>